<dbReference type="InterPro" id="IPR003594">
    <property type="entry name" value="HATPase_dom"/>
</dbReference>
<evidence type="ECO:0000256" key="4">
    <source>
        <dbReference type="ARBA" id="ARBA00022475"/>
    </source>
</evidence>
<sequence length="603" mass="68980">MRKLFKRFALNIAGLYKKMSIQMVIARSFTIVAVIGMVFMGGSMVLHFSNASSELIVQNTERVLKQSNLNLDSYLRSMMQISDTMYYRVIKHSDLAKDSISDSMALLYEENRDSLVSIELFNGTGELISSTPLSSLKQYSKPQESPWFLSALDKMENFHFSTPHIQRLFDHSDNQYHWVVSLSRYVQLTYGGVTKSGVLLVDMNFSGIEQVCQNVELANGGYIYLIDNSGEIIYHPKQQLIYAGLHEENNIKASTYADGTYKENFLGENRLVSVKTVGYTGWKLVGVVPNKTFSSDSPQILFFGLSLILFSIFLLAFVNFRISAYISDPITRLEHSINNLRIGTDNLQIEETGCYEVQRLTHSIRSMVSTMHHLMDDIIEQERQKRRVELEILQSQINPHFLYNTLDSIIWMTEAGRYEESIQMVTSLARFFRISLSRGKRIIPLKDELEHARHYMTIQQIRFKNKFSTEITAQPDTENIYTLKLIVQPILENAIYHGMAACEEDGLIRVNAWRDNDDLIIDISDNGIGMPPEVAESLLDENRPDIKTSGSGMGVRNVHRRIQLNFGEQYGLTIFSEPDEGTCVRIRLPALNEELAKQMEENE</sequence>
<dbReference type="Gene3D" id="6.10.340.10">
    <property type="match status" value="1"/>
</dbReference>
<keyword evidence="11 12" id="KW-0472">Membrane</keyword>
<evidence type="ECO:0000256" key="7">
    <source>
        <dbReference type="ARBA" id="ARBA00022692"/>
    </source>
</evidence>
<dbReference type="SMART" id="SM00387">
    <property type="entry name" value="HATPase_c"/>
    <property type="match status" value="1"/>
</dbReference>
<evidence type="ECO:0000256" key="8">
    <source>
        <dbReference type="ARBA" id="ARBA00022777"/>
    </source>
</evidence>
<dbReference type="Pfam" id="PF02518">
    <property type="entry name" value="HATPase_c"/>
    <property type="match status" value="1"/>
</dbReference>
<evidence type="ECO:0000259" key="14">
    <source>
        <dbReference type="PROSITE" id="PS50885"/>
    </source>
</evidence>
<dbReference type="InterPro" id="IPR004358">
    <property type="entry name" value="Sig_transdc_His_kin-like_C"/>
</dbReference>
<dbReference type="PRINTS" id="PR00344">
    <property type="entry name" value="BCTRLSENSOR"/>
</dbReference>
<name>A0A9D1PIC3_9FIRM</name>
<evidence type="ECO:0000313" key="16">
    <source>
        <dbReference type="Proteomes" id="UP000886808"/>
    </source>
</evidence>
<dbReference type="Gene3D" id="3.30.450.20">
    <property type="entry name" value="PAS domain"/>
    <property type="match status" value="1"/>
</dbReference>
<evidence type="ECO:0000256" key="9">
    <source>
        <dbReference type="ARBA" id="ARBA00022989"/>
    </source>
</evidence>
<dbReference type="InterPro" id="IPR033479">
    <property type="entry name" value="dCache_1"/>
</dbReference>
<evidence type="ECO:0000256" key="1">
    <source>
        <dbReference type="ARBA" id="ARBA00000085"/>
    </source>
</evidence>
<evidence type="ECO:0000256" key="3">
    <source>
        <dbReference type="ARBA" id="ARBA00012438"/>
    </source>
</evidence>
<dbReference type="GO" id="GO:0005886">
    <property type="term" value="C:plasma membrane"/>
    <property type="evidence" value="ECO:0007669"/>
    <property type="project" value="UniProtKB-SubCell"/>
</dbReference>
<keyword evidence="4" id="KW-1003">Cell membrane</keyword>
<dbReference type="InterPro" id="IPR010559">
    <property type="entry name" value="Sig_transdc_His_kin_internal"/>
</dbReference>
<evidence type="ECO:0000256" key="11">
    <source>
        <dbReference type="ARBA" id="ARBA00023136"/>
    </source>
</evidence>
<dbReference type="GO" id="GO:0000155">
    <property type="term" value="F:phosphorelay sensor kinase activity"/>
    <property type="evidence" value="ECO:0007669"/>
    <property type="project" value="InterPro"/>
</dbReference>
<dbReference type="InterPro" id="IPR003660">
    <property type="entry name" value="HAMP_dom"/>
</dbReference>
<protein>
    <recommendedName>
        <fullName evidence="3">histidine kinase</fullName>
        <ecNumber evidence="3">2.7.13.3</ecNumber>
    </recommendedName>
</protein>
<dbReference type="Pfam" id="PF02743">
    <property type="entry name" value="dCache_1"/>
    <property type="match status" value="1"/>
</dbReference>
<dbReference type="PANTHER" id="PTHR34220">
    <property type="entry name" value="SENSOR HISTIDINE KINASE YPDA"/>
    <property type="match status" value="1"/>
</dbReference>
<organism evidence="15 16">
    <name type="scientific">Candidatus Butyricicoccus avistercoris</name>
    <dbReference type="NCBI Taxonomy" id="2838518"/>
    <lineage>
        <taxon>Bacteria</taxon>
        <taxon>Bacillati</taxon>
        <taxon>Bacillota</taxon>
        <taxon>Clostridia</taxon>
        <taxon>Eubacteriales</taxon>
        <taxon>Butyricicoccaceae</taxon>
        <taxon>Butyricicoccus</taxon>
    </lineage>
</organism>
<keyword evidence="6" id="KW-0808">Transferase</keyword>
<keyword evidence="8 15" id="KW-0418">Kinase</keyword>
<dbReference type="CDD" id="cd12912">
    <property type="entry name" value="PDC2_MCP_like"/>
    <property type="match status" value="1"/>
</dbReference>
<dbReference type="EMBL" id="DXIE01000016">
    <property type="protein sequence ID" value="HIV61642.1"/>
    <property type="molecule type" value="Genomic_DNA"/>
</dbReference>
<keyword evidence="10" id="KW-0902">Two-component regulatory system</keyword>
<dbReference type="InterPro" id="IPR050640">
    <property type="entry name" value="Bact_2-comp_sensor_kinase"/>
</dbReference>
<keyword evidence="9 12" id="KW-1133">Transmembrane helix</keyword>
<dbReference type="InterPro" id="IPR005467">
    <property type="entry name" value="His_kinase_dom"/>
</dbReference>
<comment type="catalytic activity">
    <reaction evidence="1">
        <text>ATP + protein L-histidine = ADP + protein N-phospho-L-histidine.</text>
        <dbReference type="EC" id="2.7.13.3"/>
    </reaction>
</comment>
<evidence type="ECO:0000256" key="5">
    <source>
        <dbReference type="ARBA" id="ARBA00022553"/>
    </source>
</evidence>
<feature type="domain" description="HAMP" evidence="14">
    <location>
        <begin position="324"/>
        <end position="376"/>
    </location>
</feature>
<evidence type="ECO:0000256" key="6">
    <source>
        <dbReference type="ARBA" id="ARBA00022679"/>
    </source>
</evidence>
<evidence type="ECO:0000313" key="15">
    <source>
        <dbReference type="EMBL" id="HIV61642.1"/>
    </source>
</evidence>
<dbReference type="EC" id="2.7.13.3" evidence="3"/>
<dbReference type="InterPro" id="IPR036890">
    <property type="entry name" value="HATPase_C_sf"/>
</dbReference>
<proteinExistence type="predicted"/>
<dbReference type="Pfam" id="PF06580">
    <property type="entry name" value="His_kinase"/>
    <property type="match status" value="1"/>
</dbReference>
<evidence type="ECO:0000256" key="10">
    <source>
        <dbReference type="ARBA" id="ARBA00023012"/>
    </source>
</evidence>
<feature type="transmembrane region" description="Helical" evidence="12">
    <location>
        <begin position="24"/>
        <end position="48"/>
    </location>
</feature>
<dbReference type="PROSITE" id="PS50885">
    <property type="entry name" value="HAMP"/>
    <property type="match status" value="1"/>
</dbReference>
<reference evidence="15" key="1">
    <citation type="journal article" date="2021" name="PeerJ">
        <title>Extensive microbial diversity within the chicken gut microbiome revealed by metagenomics and culture.</title>
        <authorList>
            <person name="Gilroy R."/>
            <person name="Ravi A."/>
            <person name="Getino M."/>
            <person name="Pursley I."/>
            <person name="Horton D.L."/>
            <person name="Alikhan N.F."/>
            <person name="Baker D."/>
            <person name="Gharbi K."/>
            <person name="Hall N."/>
            <person name="Watson M."/>
            <person name="Adriaenssens E.M."/>
            <person name="Foster-Nyarko E."/>
            <person name="Jarju S."/>
            <person name="Secka A."/>
            <person name="Antonio M."/>
            <person name="Oren A."/>
            <person name="Chaudhuri R.R."/>
            <person name="La Ragione R."/>
            <person name="Hildebrand F."/>
            <person name="Pallen M.J."/>
        </authorList>
    </citation>
    <scope>NUCLEOTIDE SEQUENCE</scope>
    <source>
        <strain evidence="15">CHK193-4272</strain>
    </source>
</reference>
<dbReference type="SUPFAM" id="SSF55874">
    <property type="entry name" value="ATPase domain of HSP90 chaperone/DNA topoisomerase II/histidine kinase"/>
    <property type="match status" value="1"/>
</dbReference>
<evidence type="ECO:0000256" key="2">
    <source>
        <dbReference type="ARBA" id="ARBA00004651"/>
    </source>
</evidence>
<feature type="domain" description="Histidine kinase" evidence="13">
    <location>
        <begin position="359"/>
        <end position="592"/>
    </location>
</feature>
<feature type="transmembrane region" description="Helical" evidence="12">
    <location>
        <begin position="300"/>
        <end position="322"/>
    </location>
</feature>
<reference evidence="15" key="2">
    <citation type="submission" date="2021-04" db="EMBL/GenBank/DDBJ databases">
        <authorList>
            <person name="Gilroy R."/>
        </authorList>
    </citation>
    <scope>NUCLEOTIDE SEQUENCE</scope>
    <source>
        <strain evidence="15">CHK193-4272</strain>
    </source>
</reference>
<dbReference type="Gene3D" id="3.30.565.10">
    <property type="entry name" value="Histidine kinase-like ATPase, C-terminal domain"/>
    <property type="match status" value="1"/>
</dbReference>
<keyword evidence="5" id="KW-0597">Phosphoprotein</keyword>
<accession>A0A9D1PIC3</accession>
<evidence type="ECO:0000259" key="13">
    <source>
        <dbReference type="PROSITE" id="PS50109"/>
    </source>
</evidence>
<keyword evidence="7 12" id="KW-0812">Transmembrane</keyword>
<dbReference type="PANTHER" id="PTHR34220:SF7">
    <property type="entry name" value="SENSOR HISTIDINE KINASE YPDA"/>
    <property type="match status" value="1"/>
</dbReference>
<dbReference type="AlphaFoldDB" id="A0A9D1PIC3"/>
<evidence type="ECO:0000256" key="12">
    <source>
        <dbReference type="SAM" id="Phobius"/>
    </source>
</evidence>
<dbReference type="Proteomes" id="UP000886808">
    <property type="component" value="Unassembled WGS sequence"/>
</dbReference>
<comment type="caution">
    <text evidence="15">The sequence shown here is derived from an EMBL/GenBank/DDBJ whole genome shotgun (WGS) entry which is preliminary data.</text>
</comment>
<gene>
    <name evidence="15" type="ORF">H9746_02165</name>
</gene>
<comment type="subcellular location">
    <subcellularLocation>
        <location evidence="2">Cell membrane</location>
        <topology evidence="2">Multi-pass membrane protein</topology>
    </subcellularLocation>
</comment>
<dbReference type="PROSITE" id="PS50109">
    <property type="entry name" value="HIS_KIN"/>
    <property type="match status" value="1"/>
</dbReference>